<gene>
    <name evidence="10" type="ORF">J2T19_000756</name>
</gene>
<dbReference type="InterPro" id="IPR046953">
    <property type="entry name" value="Spore_GerAC-like_C"/>
</dbReference>
<dbReference type="RefSeq" id="WP_307213306.1">
    <property type="nucleotide sequence ID" value="NZ_JAUSTI010000002.1"/>
</dbReference>
<accession>A0ABT9W7W3</accession>
<dbReference type="Gene3D" id="6.20.190.10">
    <property type="entry name" value="Nutrient germinant receptor protein C, domain 1"/>
    <property type="match status" value="1"/>
</dbReference>
<protein>
    <submittedName>
        <fullName evidence="10">Spore germination protein KC</fullName>
    </submittedName>
</protein>
<dbReference type="InterPro" id="IPR057336">
    <property type="entry name" value="GerAC_N"/>
</dbReference>
<dbReference type="Gene3D" id="3.30.300.210">
    <property type="entry name" value="Nutrient germinant receptor protein C, domain 3"/>
    <property type="match status" value="1"/>
</dbReference>
<feature type="domain" description="Spore germination protein N-terminal" evidence="9">
    <location>
        <begin position="22"/>
        <end position="196"/>
    </location>
</feature>
<evidence type="ECO:0000259" key="8">
    <source>
        <dbReference type="Pfam" id="PF05504"/>
    </source>
</evidence>
<comment type="caution">
    <text evidence="10">The sequence shown here is derived from an EMBL/GenBank/DDBJ whole genome shotgun (WGS) entry which is preliminary data.</text>
</comment>
<evidence type="ECO:0000256" key="7">
    <source>
        <dbReference type="ARBA" id="ARBA00023288"/>
    </source>
</evidence>
<organism evidence="10 11">
    <name type="scientific">Paenibacillus tundrae</name>
    <dbReference type="NCBI Taxonomy" id="528187"/>
    <lineage>
        <taxon>Bacteria</taxon>
        <taxon>Bacillati</taxon>
        <taxon>Bacillota</taxon>
        <taxon>Bacilli</taxon>
        <taxon>Bacillales</taxon>
        <taxon>Paenibacillaceae</taxon>
        <taxon>Paenibacillus</taxon>
    </lineage>
</organism>
<dbReference type="InterPro" id="IPR038501">
    <property type="entry name" value="Spore_GerAC_C_sf"/>
</dbReference>
<evidence type="ECO:0000256" key="3">
    <source>
        <dbReference type="ARBA" id="ARBA00022544"/>
    </source>
</evidence>
<dbReference type="EMBL" id="JAUSTI010000002">
    <property type="protein sequence ID" value="MDQ0169316.1"/>
    <property type="molecule type" value="Genomic_DNA"/>
</dbReference>
<dbReference type="PROSITE" id="PS51257">
    <property type="entry name" value="PROKAR_LIPOPROTEIN"/>
    <property type="match status" value="1"/>
</dbReference>
<keyword evidence="5" id="KW-0472">Membrane</keyword>
<comment type="subcellular location">
    <subcellularLocation>
        <location evidence="1">Membrane</location>
        <topology evidence="1">Lipid-anchor</topology>
    </subcellularLocation>
</comment>
<keyword evidence="7" id="KW-0449">Lipoprotein</keyword>
<proteinExistence type="inferred from homology"/>
<evidence type="ECO:0000256" key="5">
    <source>
        <dbReference type="ARBA" id="ARBA00023136"/>
    </source>
</evidence>
<dbReference type="PANTHER" id="PTHR35789">
    <property type="entry name" value="SPORE GERMINATION PROTEIN B3"/>
    <property type="match status" value="1"/>
</dbReference>
<evidence type="ECO:0000256" key="1">
    <source>
        <dbReference type="ARBA" id="ARBA00004635"/>
    </source>
</evidence>
<evidence type="ECO:0000256" key="2">
    <source>
        <dbReference type="ARBA" id="ARBA00007886"/>
    </source>
</evidence>
<keyword evidence="6" id="KW-0564">Palmitate</keyword>
<dbReference type="PANTHER" id="PTHR35789:SF1">
    <property type="entry name" value="SPORE GERMINATION PROTEIN B3"/>
    <property type="match status" value="1"/>
</dbReference>
<dbReference type="Pfam" id="PF25198">
    <property type="entry name" value="Spore_GerAC_N"/>
    <property type="match status" value="1"/>
</dbReference>
<reference evidence="10 11" key="1">
    <citation type="submission" date="2023-07" db="EMBL/GenBank/DDBJ databases">
        <title>Sorghum-associated microbial communities from plants grown in Nebraska, USA.</title>
        <authorList>
            <person name="Schachtman D."/>
        </authorList>
    </citation>
    <scope>NUCLEOTIDE SEQUENCE [LARGE SCALE GENOMIC DNA]</scope>
    <source>
        <strain evidence="10 11">DS1314</strain>
    </source>
</reference>
<dbReference type="Pfam" id="PF05504">
    <property type="entry name" value="Spore_GerAC"/>
    <property type="match status" value="1"/>
</dbReference>
<dbReference type="NCBIfam" id="TIGR02887">
    <property type="entry name" value="spore_ger_x_C"/>
    <property type="match status" value="1"/>
</dbReference>
<keyword evidence="3" id="KW-0309">Germination</keyword>
<comment type="similarity">
    <text evidence="2">Belongs to the GerABKC lipoprotein family.</text>
</comment>
<evidence type="ECO:0000256" key="6">
    <source>
        <dbReference type="ARBA" id="ARBA00023139"/>
    </source>
</evidence>
<keyword evidence="11" id="KW-1185">Reference proteome</keyword>
<dbReference type="Proteomes" id="UP001233836">
    <property type="component" value="Unassembled WGS sequence"/>
</dbReference>
<sequence>MIIKKIYLMGCISMLLTGCWNRTELNEIGITSATGFDRTGNDWVATYQVIVPSSITSNTGGGSGSSQPAVNVFSSVGKTISEAANLTNLENPRRLYFAHNNVVVIGKDAMDQGINQLIDTYLRTSESRETVWLLVSDQHAGTILRKLIPPEKIPGESIDQILRKEADTSSIFPPVTIFDYASKMKSDAKAIGIPIIMVSGKGYTEKEKKLDTMDTYKKVSQADKLRLTELAIIQNGRLVGHMNQHESRGLSWITNKVKGTVISISTSEHNHKELVALTILKSKTKQRLVKSGDHYVMNIHVKAKANISESDSKLNLSKDTMVKQVEDQAGKDIKEEITASWKIMQRLGTDLGGYADTVHRKYPKHWQEIKDDWNNEFKKMKLNIHVKVIIKRPGMLQNSFSNLD</sequence>
<feature type="domain" description="Spore germination GerAC-like C-terminal" evidence="8">
    <location>
        <begin position="229"/>
        <end position="394"/>
    </location>
</feature>
<dbReference type="InterPro" id="IPR008844">
    <property type="entry name" value="Spore_GerAC-like"/>
</dbReference>
<name>A0ABT9W7W3_9BACL</name>
<evidence type="ECO:0000313" key="10">
    <source>
        <dbReference type="EMBL" id="MDQ0169316.1"/>
    </source>
</evidence>
<evidence type="ECO:0000259" key="9">
    <source>
        <dbReference type="Pfam" id="PF25198"/>
    </source>
</evidence>
<keyword evidence="4" id="KW-0732">Signal</keyword>
<evidence type="ECO:0000313" key="11">
    <source>
        <dbReference type="Proteomes" id="UP001233836"/>
    </source>
</evidence>
<evidence type="ECO:0000256" key="4">
    <source>
        <dbReference type="ARBA" id="ARBA00022729"/>
    </source>
</evidence>